<reference evidence="2" key="2">
    <citation type="journal article" date="2018" name="Plant J.">
        <title>The Sorghum bicolor reference genome: improved assembly, gene annotations, a transcriptome atlas, and signatures of genome organization.</title>
        <authorList>
            <person name="McCormick R.F."/>
            <person name="Truong S.K."/>
            <person name="Sreedasyam A."/>
            <person name="Jenkins J."/>
            <person name="Shu S."/>
            <person name="Sims D."/>
            <person name="Kennedy M."/>
            <person name="Amirebrahimi M."/>
            <person name="Weers B.D."/>
            <person name="McKinley B."/>
            <person name="Mattison A."/>
            <person name="Morishige D.T."/>
            <person name="Grimwood J."/>
            <person name="Schmutz J."/>
            <person name="Mullet J.E."/>
        </authorList>
    </citation>
    <scope>NUCLEOTIDE SEQUENCE [LARGE SCALE GENOMIC DNA]</scope>
    <source>
        <strain evidence="2">cv. BTx623</strain>
    </source>
</reference>
<dbReference type="Pfam" id="PF03140">
    <property type="entry name" value="DUF247"/>
    <property type="match status" value="2"/>
</dbReference>
<reference evidence="1 2" key="1">
    <citation type="journal article" date="2009" name="Nature">
        <title>The Sorghum bicolor genome and the diversification of grasses.</title>
        <authorList>
            <person name="Paterson A.H."/>
            <person name="Bowers J.E."/>
            <person name="Bruggmann R."/>
            <person name="Dubchak I."/>
            <person name="Grimwood J."/>
            <person name="Gundlach H."/>
            <person name="Haberer G."/>
            <person name="Hellsten U."/>
            <person name="Mitros T."/>
            <person name="Poliakov A."/>
            <person name="Schmutz J."/>
            <person name="Spannagl M."/>
            <person name="Tang H."/>
            <person name="Wang X."/>
            <person name="Wicker T."/>
            <person name="Bharti A.K."/>
            <person name="Chapman J."/>
            <person name="Feltus F.A."/>
            <person name="Gowik U."/>
            <person name="Grigoriev I.V."/>
            <person name="Lyons E."/>
            <person name="Maher C.A."/>
            <person name="Martis M."/>
            <person name="Narechania A."/>
            <person name="Otillar R.P."/>
            <person name="Penning B.W."/>
            <person name="Salamov A.A."/>
            <person name="Wang Y."/>
            <person name="Zhang L."/>
            <person name="Carpita N.C."/>
            <person name="Freeling M."/>
            <person name="Gingle A.R."/>
            <person name="Hash C.T."/>
            <person name="Keller B."/>
            <person name="Klein P."/>
            <person name="Kresovich S."/>
            <person name="McCann M.C."/>
            <person name="Ming R."/>
            <person name="Peterson D.G."/>
            <person name="Mehboob-ur-Rahman"/>
            <person name="Ware D."/>
            <person name="Westhoff P."/>
            <person name="Mayer K.F."/>
            <person name="Messing J."/>
            <person name="Rokhsar D.S."/>
        </authorList>
    </citation>
    <scope>NUCLEOTIDE SEQUENCE [LARGE SCALE GENOMIC DNA]</scope>
    <source>
        <strain evidence="2">cv. BTx623</strain>
    </source>
</reference>
<dbReference type="PANTHER" id="PTHR31170">
    <property type="entry name" value="BNAC04G53230D PROTEIN"/>
    <property type="match status" value="1"/>
</dbReference>
<protein>
    <submittedName>
        <fullName evidence="1">Uncharacterized protein</fullName>
    </submittedName>
</protein>
<dbReference type="InParanoid" id="A0A1Z5RFG3"/>
<dbReference type="OMA" id="CIVMDEY"/>
<sequence length="306" mass="35952">MTQELDYYWSLGEDSGNGAESCMIYKVQHHIRDVERFSYEPCMISIGPYHHGAASLQVMEKEKWGYLDNVLKMNYELAKYVESGLRWFPKAIMESNRPKDFHHLLHLCHIYFRPSKNPEEEHSNQFGSGDDHSFLCFGRKYFRMRYHPEENGQDSSYQHKIDVHQSGEQLNRWRRVAQYLEAGIKFKKREYDKHDPHSLLDIQFSNGAIGIPCIIVDDYTGTLFRNLIAFEQTCPQFGDDFTAYIVFLSQLISMPEDVTLLAQREVIVHHLDSDERVSDLFTMLSKDVVFDFNVALVVLIRRLLMY</sequence>
<dbReference type="STRING" id="4558.A0A1Z5RFG3"/>
<keyword evidence="2" id="KW-1185">Reference proteome</keyword>
<dbReference type="AlphaFoldDB" id="A0A1Z5RFG3"/>
<evidence type="ECO:0000313" key="1">
    <source>
        <dbReference type="EMBL" id="OQU82437.1"/>
    </source>
</evidence>
<accession>A0A1Z5RFG3</accession>
<dbReference type="PANTHER" id="PTHR31170:SF18">
    <property type="entry name" value="(WILD MALAYSIAN BANANA) HYPOTHETICAL PROTEIN"/>
    <property type="match status" value="1"/>
</dbReference>
<organism evidence="1 2">
    <name type="scientific">Sorghum bicolor</name>
    <name type="common">Sorghum</name>
    <name type="synonym">Sorghum vulgare</name>
    <dbReference type="NCBI Taxonomy" id="4558"/>
    <lineage>
        <taxon>Eukaryota</taxon>
        <taxon>Viridiplantae</taxon>
        <taxon>Streptophyta</taxon>
        <taxon>Embryophyta</taxon>
        <taxon>Tracheophyta</taxon>
        <taxon>Spermatophyta</taxon>
        <taxon>Magnoliopsida</taxon>
        <taxon>Liliopsida</taxon>
        <taxon>Poales</taxon>
        <taxon>Poaceae</taxon>
        <taxon>PACMAD clade</taxon>
        <taxon>Panicoideae</taxon>
        <taxon>Andropogonodae</taxon>
        <taxon>Andropogoneae</taxon>
        <taxon>Sorghinae</taxon>
        <taxon>Sorghum</taxon>
    </lineage>
</organism>
<dbReference type="FunCoup" id="A0A1Z5RFG3">
    <property type="interactions" value="131"/>
</dbReference>
<dbReference type="EMBL" id="CM000765">
    <property type="protein sequence ID" value="OQU82437.1"/>
    <property type="molecule type" value="Genomic_DNA"/>
</dbReference>
<dbReference type="eggNOG" id="ENOG502RY48">
    <property type="taxonomic scope" value="Eukaryota"/>
</dbReference>
<dbReference type="Proteomes" id="UP000000768">
    <property type="component" value="Chromosome 6"/>
</dbReference>
<evidence type="ECO:0000313" key="2">
    <source>
        <dbReference type="Proteomes" id="UP000000768"/>
    </source>
</evidence>
<dbReference type="InterPro" id="IPR004158">
    <property type="entry name" value="DUF247_pln"/>
</dbReference>
<proteinExistence type="predicted"/>
<dbReference type="Gramene" id="OQU82437">
    <property type="protein sequence ID" value="OQU82437"/>
    <property type="gene ID" value="SORBI_3006G239500"/>
</dbReference>
<name>A0A1Z5RFG3_SORBI</name>
<gene>
    <name evidence="1" type="ORF">SORBI_3006G239500</name>
</gene>